<comment type="caution">
    <text evidence="2">The sequence shown here is derived from an EMBL/GenBank/DDBJ whole genome shotgun (WGS) entry which is preliminary data.</text>
</comment>
<gene>
    <name evidence="2" type="ORF">C5O68_05105</name>
    <name evidence="3" type="ORF">D6867_11685</name>
</gene>
<dbReference type="GeneID" id="99247248"/>
<evidence type="ECO:0000313" key="3">
    <source>
        <dbReference type="EMBL" id="RJY06897.1"/>
    </source>
</evidence>
<name>A0A1S9Z6C3_9STRE</name>
<dbReference type="Proteomes" id="UP000266144">
    <property type="component" value="Unassembled WGS sequence"/>
</dbReference>
<protein>
    <submittedName>
        <fullName evidence="2">Peptidase</fullName>
    </submittedName>
</protein>
<evidence type="ECO:0000313" key="2">
    <source>
        <dbReference type="EMBL" id="RJP82641.1"/>
    </source>
</evidence>
<reference evidence="2" key="1">
    <citation type="submission" date="2018-02" db="EMBL/GenBank/DDBJ databases">
        <authorList>
            <person name="Cohen D.B."/>
            <person name="Kent A.D."/>
        </authorList>
    </citation>
    <scope>NUCLEOTIDE SEQUENCE</scope>
    <source>
        <strain evidence="2">Spain939</strain>
    </source>
</reference>
<reference evidence="4" key="2">
    <citation type="submission" date="2018-02" db="EMBL/GenBank/DDBJ databases">
        <authorList>
            <person name="Handem S."/>
        </authorList>
    </citation>
    <scope>NUCLEOTIDE SEQUENCE [LARGE SCALE GENOMIC DNA]</scope>
    <source>
        <strain evidence="3 5">Spain2270</strain>
        <strain evidence="4">Spain939</strain>
    </source>
</reference>
<dbReference type="EMBL" id="RAHZ01000096">
    <property type="protein sequence ID" value="RJY06897.1"/>
    <property type="molecule type" value="Genomic_DNA"/>
</dbReference>
<keyword evidence="5" id="KW-1185">Reference proteome</keyword>
<keyword evidence="1" id="KW-0732">Signal</keyword>
<dbReference type="RefSeq" id="WP_000750732.1">
    <property type="nucleotide sequence ID" value="NZ_JACSYV010000015.1"/>
</dbReference>
<feature type="signal peptide" evidence="1">
    <location>
        <begin position="1"/>
        <end position="28"/>
    </location>
</feature>
<sequence>MKKTFYRKFGISIIAGTLLASLLSTVSALTVISSTGEEYEVSETLQESPGTNNFSLPDVSPTYGQYYTNQSEVIIGKNDLVKVKNTLQYPYSTSAYVE</sequence>
<dbReference type="Proteomes" id="UP000285038">
    <property type="component" value="Unassembled WGS sequence"/>
</dbReference>
<dbReference type="EMBL" id="PTQV01000031">
    <property type="protein sequence ID" value="RJP82641.1"/>
    <property type="molecule type" value="Genomic_DNA"/>
</dbReference>
<organism evidence="2 4">
    <name type="scientific">Streptococcus pseudopneumoniae</name>
    <dbReference type="NCBI Taxonomy" id="257758"/>
    <lineage>
        <taxon>Bacteria</taxon>
        <taxon>Bacillati</taxon>
        <taxon>Bacillota</taxon>
        <taxon>Bacilli</taxon>
        <taxon>Lactobacillales</taxon>
        <taxon>Streptococcaceae</taxon>
        <taxon>Streptococcus</taxon>
    </lineage>
</organism>
<evidence type="ECO:0000313" key="5">
    <source>
        <dbReference type="Proteomes" id="UP000285038"/>
    </source>
</evidence>
<evidence type="ECO:0000256" key="1">
    <source>
        <dbReference type="SAM" id="SignalP"/>
    </source>
</evidence>
<dbReference type="AlphaFoldDB" id="A0A1S9Z6C3"/>
<evidence type="ECO:0000313" key="4">
    <source>
        <dbReference type="Proteomes" id="UP000266144"/>
    </source>
</evidence>
<feature type="chain" id="PRO_5041055616" evidence="1">
    <location>
        <begin position="29"/>
        <end position="98"/>
    </location>
</feature>
<accession>A0A1S9Z6C3</accession>
<proteinExistence type="predicted"/>